<proteinExistence type="inferred from homology"/>
<dbReference type="PANTHER" id="PTHR32100">
    <property type="entry name" value="OMEGA-6 FATTY ACID DESATURASE, CHLOROPLASTIC"/>
    <property type="match status" value="1"/>
</dbReference>
<dbReference type="Proteomes" id="UP001634393">
    <property type="component" value="Unassembled WGS sequence"/>
</dbReference>
<organism evidence="10 11">
    <name type="scientific">Penstemon smallii</name>
    <dbReference type="NCBI Taxonomy" id="265156"/>
    <lineage>
        <taxon>Eukaryota</taxon>
        <taxon>Viridiplantae</taxon>
        <taxon>Streptophyta</taxon>
        <taxon>Embryophyta</taxon>
        <taxon>Tracheophyta</taxon>
        <taxon>Spermatophyta</taxon>
        <taxon>Magnoliopsida</taxon>
        <taxon>eudicotyledons</taxon>
        <taxon>Gunneridae</taxon>
        <taxon>Pentapetalae</taxon>
        <taxon>asterids</taxon>
        <taxon>lamiids</taxon>
        <taxon>Lamiales</taxon>
        <taxon>Plantaginaceae</taxon>
        <taxon>Cheloneae</taxon>
        <taxon>Penstemon</taxon>
    </lineage>
</organism>
<evidence type="ECO:0000259" key="9">
    <source>
        <dbReference type="Pfam" id="PF11960"/>
    </source>
</evidence>
<comment type="caution">
    <text evidence="10">The sequence shown here is derived from an EMBL/GenBank/DDBJ whole genome shotgun (WGS) entry which is preliminary data.</text>
</comment>
<dbReference type="GO" id="GO:0016491">
    <property type="term" value="F:oxidoreductase activity"/>
    <property type="evidence" value="ECO:0007669"/>
    <property type="project" value="UniProtKB-KW"/>
</dbReference>
<evidence type="ECO:0000256" key="4">
    <source>
        <dbReference type="ARBA" id="ARBA00023002"/>
    </source>
</evidence>
<evidence type="ECO:0000256" key="1">
    <source>
        <dbReference type="ARBA" id="ARBA00004370"/>
    </source>
</evidence>
<dbReference type="AlphaFoldDB" id="A0ABD3S5Z8"/>
<dbReference type="Pfam" id="PF00487">
    <property type="entry name" value="FA_desaturase"/>
    <property type="match status" value="1"/>
</dbReference>
<evidence type="ECO:0000313" key="11">
    <source>
        <dbReference type="Proteomes" id="UP001634393"/>
    </source>
</evidence>
<feature type="transmembrane region" description="Helical" evidence="7">
    <location>
        <begin position="52"/>
        <end position="71"/>
    </location>
</feature>
<dbReference type="InterPro" id="IPR005804">
    <property type="entry name" value="FA_desaturase_dom"/>
</dbReference>
<keyword evidence="11" id="KW-1185">Reference proteome</keyword>
<gene>
    <name evidence="10" type="ORF">ACJIZ3_005787</name>
</gene>
<evidence type="ECO:0000256" key="7">
    <source>
        <dbReference type="SAM" id="Phobius"/>
    </source>
</evidence>
<reference evidence="10 11" key="1">
    <citation type="submission" date="2024-12" db="EMBL/GenBank/DDBJ databases">
        <title>The unique morphological basis and parallel evolutionary history of personate flowers in Penstemon.</title>
        <authorList>
            <person name="Depatie T.H."/>
            <person name="Wessinger C.A."/>
        </authorList>
    </citation>
    <scope>NUCLEOTIDE SEQUENCE [LARGE SCALE GENOMIC DNA]</scope>
    <source>
        <strain evidence="10">WTNN_2</strain>
        <tissue evidence="10">Leaf</tissue>
    </source>
</reference>
<dbReference type="InterPro" id="IPR012171">
    <property type="entry name" value="Fatty_acid_desaturase"/>
</dbReference>
<keyword evidence="5 7" id="KW-0472">Membrane</keyword>
<comment type="subcellular location">
    <subcellularLocation>
        <location evidence="1">Membrane</location>
    </subcellularLocation>
</comment>
<evidence type="ECO:0000256" key="6">
    <source>
        <dbReference type="SAM" id="MobiDB-lite"/>
    </source>
</evidence>
<feature type="transmembrane region" description="Helical" evidence="7">
    <location>
        <begin position="83"/>
        <end position="100"/>
    </location>
</feature>
<accession>A0ABD3S5Z8</accession>
<sequence length="377" mass="43347">MGAGGRMEREQEREQERERVPHTKPPFTVADIKKAIPPHCFEKSVLRSSYHLIHDLVFATIFYYIATNYIVNLSLPLQYLAWPIYWTFQGCILTGLWVIAHECGHQNFSDYPLLDDTVGLILHTSFLTPYLSWKISHRRHHANTASLERDEVYVPKFKTGRKWFDFLLDHPPGRVLRILVRLTLGWPLYLCFNVSGRKYEKFACHYDPNSPIFSDGEQAQVLISNAAILAAFYGLYSLAVAKGAVWLICVYGVPLLIVNGFFVLITYLNHTHAAVPHYDSTEWDWLRGALATVDRNYGILNYVFHHVADAHVVHHLVSTIPHYHGIEATNAIKPVLGKYYHFDGTPIVKAMWREAKECVYIESDPSGKGVYWFNNKI</sequence>
<feature type="region of interest" description="Disordered" evidence="6">
    <location>
        <begin position="1"/>
        <end position="22"/>
    </location>
</feature>
<dbReference type="Pfam" id="PF11960">
    <property type="entry name" value="DUF3474"/>
    <property type="match status" value="1"/>
</dbReference>
<feature type="domain" description="Fatty acid desaturase" evidence="8">
    <location>
        <begin position="81"/>
        <end position="341"/>
    </location>
</feature>
<evidence type="ECO:0000256" key="3">
    <source>
        <dbReference type="ARBA" id="ARBA00009295"/>
    </source>
</evidence>
<evidence type="ECO:0000256" key="2">
    <source>
        <dbReference type="ARBA" id="ARBA00005189"/>
    </source>
</evidence>
<keyword evidence="4" id="KW-0560">Oxidoreductase</keyword>
<comment type="pathway">
    <text evidence="2">Lipid metabolism.</text>
</comment>
<dbReference type="InterPro" id="IPR021863">
    <property type="entry name" value="FAS_N"/>
</dbReference>
<keyword evidence="7" id="KW-0812">Transmembrane</keyword>
<comment type="similarity">
    <text evidence="3">Belongs to the fatty acid desaturase type 1 family.</text>
</comment>
<feature type="compositionally biased region" description="Basic and acidic residues" evidence="6">
    <location>
        <begin position="1"/>
        <end position="21"/>
    </location>
</feature>
<evidence type="ECO:0000256" key="5">
    <source>
        <dbReference type="ARBA" id="ARBA00023136"/>
    </source>
</evidence>
<feature type="transmembrane region" description="Helical" evidence="7">
    <location>
        <begin position="221"/>
        <end position="239"/>
    </location>
</feature>
<evidence type="ECO:0000313" key="10">
    <source>
        <dbReference type="EMBL" id="KAL3819882.1"/>
    </source>
</evidence>
<feature type="domain" description="Fatty acid desaturase N-terminal" evidence="9">
    <location>
        <begin position="11"/>
        <end position="57"/>
    </location>
</feature>
<name>A0ABD3S5Z8_9LAMI</name>
<dbReference type="CDD" id="cd03507">
    <property type="entry name" value="Delta12-FADS-like"/>
    <property type="match status" value="1"/>
</dbReference>
<keyword evidence="7" id="KW-1133">Transmembrane helix</keyword>
<evidence type="ECO:0000259" key="8">
    <source>
        <dbReference type="Pfam" id="PF00487"/>
    </source>
</evidence>
<dbReference type="GO" id="GO:0016020">
    <property type="term" value="C:membrane"/>
    <property type="evidence" value="ECO:0007669"/>
    <property type="project" value="UniProtKB-SubCell"/>
</dbReference>
<dbReference type="EMBL" id="JBJXBP010000007">
    <property type="protein sequence ID" value="KAL3819882.1"/>
    <property type="molecule type" value="Genomic_DNA"/>
</dbReference>
<protein>
    <recommendedName>
        <fullName evidence="12">Fatty acid desaturase</fullName>
    </recommendedName>
</protein>
<evidence type="ECO:0008006" key="12">
    <source>
        <dbReference type="Google" id="ProtNLM"/>
    </source>
</evidence>
<feature type="transmembrane region" description="Helical" evidence="7">
    <location>
        <begin position="245"/>
        <end position="268"/>
    </location>
</feature>